<dbReference type="PROSITE" id="PS51257">
    <property type="entry name" value="PROKAR_LIPOPROTEIN"/>
    <property type="match status" value="1"/>
</dbReference>
<dbReference type="SUPFAM" id="SSF53850">
    <property type="entry name" value="Periplasmic binding protein-like II"/>
    <property type="match status" value="1"/>
</dbReference>
<keyword evidence="3" id="KW-0732">Signal</keyword>
<protein>
    <submittedName>
        <fullName evidence="4">ABC transporter substrate-binding protein</fullName>
    </submittedName>
</protein>
<comment type="caution">
    <text evidence="4">The sequence shown here is derived from an EMBL/GenBank/DDBJ whole genome shotgun (WGS) entry which is preliminary data.</text>
</comment>
<evidence type="ECO:0000313" key="4">
    <source>
        <dbReference type="EMBL" id="GAA1250910.1"/>
    </source>
</evidence>
<dbReference type="InterPro" id="IPR006059">
    <property type="entry name" value="SBP"/>
</dbReference>
<evidence type="ECO:0000256" key="2">
    <source>
        <dbReference type="ARBA" id="ARBA00022448"/>
    </source>
</evidence>
<accession>A0ABN1WLH5</accession>
<keyword evidence="2" id="KW-0813">Transport</keyword>
<gene>
    <name evidence="4" type="ORF">GCM10009665_46980</name>
</gene>
<sequence>MRAGRVTTGARRRSAPARAALALLLVALSALTACGGSGSGPVVHILGTWTGDEQKSFLAVVAPFERRTGIRVDYQGSPDAATVLADRVASGSPPDLAVLSSPGQLAPYARAGRLTPLDGVLDRAALNAQYSPSWLQLGAVDGRQFAVVVKASLKSLLWYSPRALAAHGWTPPATWDQLTATDRQITAAGGTPWCVGLEASSASGWPGTDWLEDIVLAQSGPDVYDQWVAGKLAWTSAPIRLAWQTWGAVVAAAGQVRGGPRGMLQTSFGAGGGYLLADRPACYFDHEASFITGYYRRSTPQGGAPGAPPPKAGQDFAFSRFPTITPAFSGDEEIGGDLLGLFHDTPAARQLLDYLTAPEAQGSWVSRGGTLSPNRQVPATAYPDDLTHQLGQLLADAPAVRFDASDLMPDALRDAFYQAVLAYVSDPSQLDTLLTDLDRVRATVQP</sequence>
<comment type="similarity">
    <text evidence="1">Belongs to the bacterial solute-binding protein 1 family.</text>
</comment>
<dbReference type="PANTHER" id="PTHR43649:SF29">
    <property type="entry name" value="OSMOPROTECTIVE COMPOUNDS-BINDING PROTEIN GGTB"/>
    <property type="match status" value="1"/>
</dbReference>
<name>A0ABN1WLH5_9ACTN</name>
<organism evidence="4 5">
    <name type="scientific">Kitasatospora nipponensis</name>
    <dbReference type="NCBI Taxonomy" id="258049"/>
    <lineage>
        <taxon>Bacteria</taxon>
        <taxon>Bacillati</taxon>
        <taxon>Actinomycetota</taxon>
        <taxon>Actinomycetes</taxon>
        <taxon>Kitasatosporales</taxon>
        <taxon>Streptomycetaceae</taxon>
        <taxon>Kitasatospora</taxon>
    </lineage>
</organism>
<evidence type="ECO:0000313" key="5">
    <source>
        <dbReference type="Proteomes" id="UP001500037"/>
    </source>
</evidence>
<proteinExistence type="inferred from homology"/>
<dbReference type="Gene3D" id="3.40.190.10">
    <property type="entry name" value="Periplasmic binding protein-like II"/>
    <property type="match status" value="2"/>
</dbReference>
<evidence type="ECO:0000256" key="1">
    <source>
        <dbReference type="ARBA" id="ARBA00008520"/>
    </source>
</evidence>
<reference evidence="4 5" key="1">
    <citation type="journal article" date="2019" name="Int. J. Syst. Evol. Microbiol.">
        <title>The Global Catalogue of Microorganisms (GCM) 10K type strain sequencing project: providing services to taxonomists for standard genome sequencing and annotation.</title>
        <authorList>
            <consortium name="The Broad Institute Genomics Platform"/>
            <consortium name="The Broad Institute Genome Sequencing Center for Infectious Disease"/>
            <person name="Wu L."/>
            <person name="Ma J."/>
        </authorList>
    </citation>
    <scope>NUCLEOTIDE SEQUENCE [LARGE SCALE GENOMIC DNA]</scope>
    <source>
        <strain evidence="4 5">JCM 13004</strain>
    </source>
</reference>
<feature type="signal peptide" evidence="3">
    <location>
        <begin position="1"/>
        <end position="32"/>
    </location>
</feature>
<dbReference type="RefSeq" id="WP_344443909.1">
    <property type="nucleotide sequence ID" value="NZ_BAAALF010000093.1"/>
</dbReference>
<dbReference type="Proteomes" id="UP001500037">
    <property type="component" value="Unassembled WGS sequence"/>
</dbReference>
<dbReference type="InterPro" id="IPR050490">
    <property type="entry name" value="Bact_solute-bd_prot1"/>
</dbReference>
<dbReference type="Pfam" id="PF01547">
    <property type="entry name" value="SBP_bac_1"/>
    <property type="match status" value="1"/>
</dbReference>
<dbReference type="PANTHER" id="PTHR43649">
    <property type="entry name" value="ARABINOSE-BINDING PROTEIN-RELATED"/>
    <property type="match status" value="1"/>
</dbReference>
<evidence type="ECO:0000256" key="3">
    <source>
        <dbReference type="SAM" id="SignalP"/>
    </source>
</evidence>
<keyword evidence="5" id="KW-1185">Reference proteome</keyword>
<dbReference type="EMBL" id="BAAALF010000093">
    <property type="protein sequence ID" value="GAA1250910.1"/>
    <property type="molecule type" value="Genomic_DNA"/>
</dbReference>
<feature type="chain" id="PRO_5047081990" evidence="3">
    <location>
        <begin position="33"/>
        <end position="446"/>
    </location>
</feature>